<reference evidence="2 3" key="1">
    <citation type="submission" date="2015-11" db="EMBL/GenBank/DDBJ databases">
        <title>Description and complete genome sequence of a novel strain predominating in hypersaline microbial mats and representing a new family of the Bacteriodetes phylum.</title>
        <authorList>
            <person name="Spring S."/>
            <person name="Bunk B."/>
            <person name="Sproer C."/>
            <person name="Klenk H.-P."/>
        </authorList>
    </citation>
    <scope>NUCLEOTIDE SEQUENCE [LARGE SCALE GENOMIC DNA]</scope>
    <source>
        <strain evidence="2 3">L21-Spi-D4</strain>
    </source>
</reference>
<dbReference type="InterPro" id="IPR036249">
    <property type="entry name" value="Thioredoxin-like_sf"/>
</dbReference>
<evidence type="ECO:0000313" key="2">
    <source>
        <dbReference type="EMBL" id="ALO17323.1"/>
    </source>
</evidence>
<dbReference type="Gene3D" id="3.40.30.10">
    <property type="entry name" value="Glutaredoxin"/>
    <property type="match status" value="1"/>
</dbReference>
<dbReference type="Pfam" id="PF03190">
    <property type="entry name" value="Thioredox_DsbH"/>
    <property type="match status" value="1"/>
</dbReference>
<dbReference type="RefSeq" id="WP_057954609.1">
    <property type="nucleotide sequence ID" value="NZ_CP013118.1"/>
</dbReference>
<dbReference type="InterPro" id="IPR004879">
    <property type="entry name" value="Ssp411-like_TRX"/>
</dbReference>
<dbReference type="Gene3D" id="1.50.10.20">
    <property type="match status" value="1"/>
</dbReference>
<dbReference type="InterPro" id="IPR024705">
    <property type="entry name" value="Ssp411"/>
</dbReference>
<name>A0A0S2I548_9BACT</name>
<dbReference type="GO" id="GO:0005975">
    <property type="term" value="P:carbohydrate metabolic process"/>
    <property type="evidence" value="ECO:0007669"/>
    <property type="project" value="InterPro"/>
</dbReference>
<dbReference type="PATRIC" id="fig|1307839.3.peg.3982"/>
<gene>
    <name evidence="2" type="ORF">L21SP5_03725</name>
</gene>
<proteinExistence type="predicted"/>
<dbReference type="PIRSF" id="PIRSF006402">
    <property type="entry name" value="UCP006402_thioredoxin"/>
    <property type="match status" value="1"/>
</dbReference>
<accession>A0A0S2I548</accession>
<feature type="domain" description="Spermatogenesis-associated protein 20-like TRX" evidence="1">
    <location>
        <begin position="3"/>
        <end position="157"/>
    </location>
</feature>
<evidence type="ECO:0000313" key="3">
    <source>
        <dbReference type="Proteomes" id="UP000064893"/>
    </source>
</evidence>
<dbReference type="PANTHER" id="PTHR42899">
    <property type="entry name" value="SPERMATOGENESIS-ASSOCIATED PROTEIN 20"/>
    <property type="match status" value="1"/>
</dbReference>
<keyword evidence="3" id="KW-1185">Reference proteome</keyword>
<dbReference type="STRING" id="1307839.L21SP5_03725"/>
<evidence type="ECO:0000259" key="1">
    <source>
        <dbReference type="Pfam" id="PF03190"/>
    </source>
</evidence>
<sequence>MSNRLKEEHSLYLQQHAENPVDWFPWSDEAFEKARDENKLLIVSIGYSSCHWCHVMEHNVFEHDDAATLMNKHFVSVKVDREERPDVDHIYMDAVQMITGRGGWPLNVFVLPDGRPFYGGTYFPKEQWMSLIERLAITYKERPELIRSTAEEIQNKIAQNEEILQTNKPREDDVNNLSVKLLKQWEANFDSEHGGEKGAPKFPMPARLSAVYNAAISQNHTAIKNQTLFTLKQMAAGGIYDQVGGGFARYAVDSQWRVPHFEKMLYDNAQLLPLYAKAASIEQDEVFKMVLNESFSFLIREMEIEPGLFASAIDADSEGVEGKFYTWTYQDFKKVVPDDQWADFFSIIKPGNWEGTNVLHYQPGAMDQRIHDEQGFLAALNKVKSKLLSERNKRVRPVRDEKAITSWNAMLAASLFESYKYVKDTRFIEVALEILNRVKQQWKTKGHLPRILNYDSATGMLDDYAYTVLAFYSAYEITHNQEWLNLAQTIFSKTLEVYDVDKSLLNYYPASEQMFARKTEWMDTVIPSSNALIANVAFDLGYVLKNTGYTQKGQKMLQTMTELMQKHPLMLGAWMEAAQNSKEKIYVNIGKNYSVDKVRSLFAGENIYPDILPSKELDNNEIMACKGNTCFKPVNTIDEAIKLVKP</sequence>
<dbReference type="EMBL" id="CP013118">
    <property type="protein sequence ID" value="ALO17323.1"/>
    <property type="molecule type" value="Genomic_DNA"/>
</dbReference>
<dbReference type="Proteomes" id="UP000064893">
    <property type="component" value="Chromosome"/>
</dbReference>
<dbReference type="SUPFAM" id="SSF48208">
    <property type="entry name" value="Six-hairpin glycosidases"/>
    <property type="match status" value="1"/>
</dbReference>
<dbReference type="OrthoDB" id="9762614at2"/>
<protein>
    <submittedName>
        <fullName evidence="2">Thioredoxin-related protein</fullName>
    </submittedName>
</protein>
<dbReference type="CDD" id="cd02955">
    <property type="entry name" value="SSP411"/>
    <property type="match status" value="1"/>
</dbReference>
<dbReference type="InterPro" id="IPR008928">
    <property type="entry name" value="6-hairpin_glycosidase_sf"/>
</dbReference>
<dbReference type="SUPFAM" id="SSF52833">
    <property type="entry name" value="Thioredoxin-like"/>
    <property type="match status" value="1"/>
</dbReference>
<dbReference type="PANTHER" id="PTHR42899:SF1">
    <property type="entry name" value="SPERMATOGENESIS-ASSOCIATED PROTEIN 20"/>
    <property type="match status" value="1"/>
</dbReference>
<dbReference type="AlphaFoldDB" id="A0A0S2I548"/>
<dbReference type="KEGG" id="blq:L21SP5_03725"/>
<organism evidence="2 3">
    <name type="scientific">Salinivirga cyanobacteriivorans</name>
    <dbReference type="NCBI Taxonomy" id="1307839"/>
    <lineage>
        <taxon>Bacteria</taxon>
        <taxon>Pseudomonadati</taxon>
        <taxon>Bacteroidota</taxon>
        <taxon>Bacteroidia</taxon>
        <taxon>Bacteroidales</taxon>
        <taxon>Salinivirgaceae</taxon>
        <taxon>Salinivirga</taxon>
    </lineage>
</organism>